<dbReference type="GO" id="GO:0042802">
    <property type="term" value="F:identical protein binding"/>
    <property type="evidence" value="ECO:0007669"/>
    <property type="project" value="UniProtKB-ARBA"/>
</dbReference>
<organism evidence="9 10">
    <name type="scientific">Candidatus Xianfuyuplasma coldseepsis</name>
    <dbReference type="NCBI Taxonomy" id="2782163"/>
    <lineage>
        <taxon>Bacteria</taxon>
        <taxon>Bacillati</taxon>
        <taxon>Mycoplasmatota</taxon>
        <taxon>Mollicutes</taxon>
        <taxon>Candidatus Izemoplasmatales</taxon>
        <taxon>Candidatus Izemoplasmataceae</taxon>
        <taxon>Candidatus Xianfuyuplasma</taxon>
    </lineage>
</organism>
<feature type="domain" description="tRNA/rRNA methyltransferase SpoU type" evidence="8">
    <location>
        <begin position="3"/>
        <end position="142"/>
    </location>
</feature>
<dbReference type="InterPro" id="IPR029028">
    <property type="entry name" value="Alpha/beta_knot_MTases"/>
</dbReference>
<evidence type="ECO:0000256" key="2">
    <source>
        <dbReference type="ARBA" id="ARBA00022603"/>
    </source>
</evidence>
<evidence type="ECO:0000313" key="9">
    <source>
        <dbReference type="EMBL" id="QMS85698.1"/>
    </source>
</evidence>
<dbReference type="PIRSF" id="PIRSF029256">
    <property type="entry name" value="SpoU_TrmH_prd"/>
    <property type="match status" value="1"/>
</dbReference>
<proteinExistence type="inferred from homology"/>
<dbReference type="Gene3D" id="3.40.1280.10">
    <property type="match status" value="1"/>
</dbReference>
<keyword evidence="5 6" id="KW-0819">tRNA processing</keyword>
<feature type="binding site" evidence="6 7">
    <location>
        <position position="130"/>
    </location>
    <ligand>
        <name>S-adenosyl-L-methionine</name>
        <dbReference type="ChEBI" id="CHEBI:59789"/>
    </ligand>
</feature>
<evidence type="ECO:0000259" key="8">
    <source>
        <dbReference type="Pfam" id="PF00588"/>
    </source>
</evidence>
<dbReference type="InterPro" id="IPR016914">
    <property type="entry name" value="TrmL"/>
</dbReference>
<dbReference type="InterPro" id="IPR001537">
    <property type="entry name" value="SpoU_MeTrfase"/>
</dbReference>
<dbReference type="KEGG" id="xcl:G4Z02_08060"/>
<name>A0A7L7KVA7_9MOLU</name>
<dbReference type="RefSeq" id="WP_258877503.1">
    <property type="nucleotide sequence ID" value="NZ_CP048914.1"/>
</dbReference>
<sequence>MNHIVLYHPEIPQNTGNIMRTCAATNMHLHLIEPLGFKLDTKYVKRSAANYLEHVDYTVYKNWEEFIEKNTGTLFFLTRYGQTSPDAMDYTIDEDVFLVFGAESSGIPKDILQGHLDRCLRLPMTDKVRSLNLSNTVAIVAYEVLRQQGYKGLYSHEPDSMKGKDYLQK</sequence>
<evidence type="ECO:0000313" key="10">
    <source>
        <dbReference type="Proteomes" id="UP000514720"/>
    </source>
</evidence>
<dbReference type="EMBL" id="CP048914">
    <property type="protein sequence ID" value="QMS85698.1"/>
    <property type="molecule type" value="Genomic_DNA"/>
</dbReference>
<dbReference type="Proteomes" id="UP000514720">
    <property type="component" value="Chromosome"/>
</dbReference>
<dbReference type="GO" id="GO:0002130">
    <property type="term" value="P:wobble position ribose methylation"/>
    <property type="evidence" value="ECO:0007669"/>
    <property type="project" value="TreeGrafter"/>
</dbReference>
<dbReference type="PANTHER" id="PTHR42971">
    <property type="entry name" value="TRNA (CYTIDINE(34)-2'-O)-METHYLTRANSFERASE"/>
    <property type="match status" value="1"/>
</dbReference>
<comment type="function">
    <text evidence="6">Could methylate the ribose at the nucleotide 34 wobble position in tRNA.</text>
</comment>
<dbReference type="AlphaFoldDB" id="A0A7L7KVA7"/>
<feature type="binding site" evidence="6 7">
    <location>
        <position position="77"/>
    </location>
    <ligand>
        <name>S-adenosyl-L-methionine</name>
        <dbReference type="ChEBI" id="CHEBI:59789"/>
    </ligand>
</feature>
<comment type="similarity">
    <text evidence="6">Belongs to the class IV-like SAM-binding methyltransferase superfamily. RNA methyltransferase TrmH family. TrmL subfamily.</text>
</comment>
<protein>
    <recommendedName>
        <fullName evidence="6">Putative tRNA (cytidine(34)-2'-O)-methyltransferase</fullName>
        <ecNumber evidence="6">2.1.1.207</ecNumber>
    </recommendedName>
    <alternativeName>
        <fullName evidence="6">tRNA (cytidine/uridine-2'-O-)-methyltransferase</fullName>
    </alternativeName>
</protein>
<evidence type="ECO:0000256" key="1">
    <source>
        <dbReference type="ARBA" id="ARBA00022490"/>
    </source>
</evidence>
<gene>
    <name evidence="9" type="ORF">G4Z02_08060</name>
</gene>
<evidence type="ECO:0000256" key="5">
    <source>
        <dbReference type="ARBA" id="ARBA00022694"/>
    </source>
</evidence>
<evidence type="ECO:0000256" key="4">
    <source>
        <dbReference type="ARBA" id="ARBA00022691"/>
    </source>
</evidence>
<dbReference type="GO" id="GO:0003723">
    <property type="term" value="F:RNA binding"/>
    <property type="evidence" value="ECO:0007669"/>
    <property type="project" value="InterPro"/>
</dbReference>
<dbReference type="CDD" id="cd18094">
    <property type="entry name" value="SpoU-like_TrmL"/>
    <property type="match status" value="1"/>
</dbReference>
<evidence type="ECO:0000256" key="3">
    <source>
        <dbReference type="ARBA" id="ARBA00022679"/>
    </source>
</evidence>
<dbReference type="Pfam" id="PF00588">
    <property type="entry name" value="SpoU_methylase"/>
    <property type="match status" value="1"/>
</dbReference>
<comment type="catalytic activity">
    <reaction evidence="6">
        <text>5-carboxymethylaminomethyluridine(34) in tRNA(Leu) + S-adenosyl-L-methionine = 5-carboxymethylaminomethyl-2'-O-methyluridine(34) in tRNA(Leu) + S-adenosyl-L-homocysteine + H(+)</text>
        <dbReference type="Rhea" id="RHEA:43088"/>
        <dbReference type="Rhea" id="RHEA-COMP:10333"/>
        <dbReference type="Rhea" id="RHEA-COMP:10334"/>
        <dbReference type="ChEBI" id="CHEBI:15378"/>
        <dbReference type="ChEBI" id="CHEBI:57856"/>
        <dbReference type="ChEBI" id="CHEBI:59789"/>
        <dbReference type="ChEBI" id="CHEBI:74508"/>
        <dbReference type="ChEBI" id="CHEBI:74511"/>
        <dbReference type="EC" id="2.1.1.207"/>
    </reaction>
</comment>
<keyword evidence="4 6" id="KW-0949">S-adenosyl-L-methionine</keyword>
<dbReference type="GO" id="GO:0005737">
    <property type="term" value="C:cytoplasm"/>
    <property type="evidence" value="ECO:0007669"/>
    <property type="project" value="UniProtKB-SubCell"/>
</dbReference>
<dbReference type="EC" id="2.1.1.207" evidence="6"/>
<evidence type="ECO:0000256" key="7">
    <source>
        <dbReference type="PIRSR" id="PIRSR029256-1"/>
    </source>
</evidence>
<dbReference type="PANTHER" id="PTHR42971:SF1">
    <property type="entry name" value="TRNA (CYTIDINE(34)-2'-O)-METHYLTRANSFERASE"/>
    <property type="match status" value="1"/>
</dbReference>
<dbReference type="HAMAP" id="MF_01885">
    <property type="entry name" value="tRNA_methyltr_TrmL"/>
    <property type="match status" value="1"/>
</dbReference>
<comment type="catalytic activity">
    <reaction evidence="6">
        <text>cytidine(34) in tRNA + S-adenosyl-L-methionine = 2'-O-methylcytidine(34) in tRNA + S-adenosyl-L-homocysteine + H(+)</text>
        <dbReference type="Rhea" id="RHEA:43084"/>
        <dbReference type="Rhea" id="RHEA-COMP:10331"/>
        <dbReference type="Rhea" id="RHEA-COMP:10332"/>
        <dbReference type="ChEBI" id="CHEBI:15378"/>
        <dbReference type="ChEBI" id="CHEBI:57856"/>
        <dbReference type="ChEBI" id="CHEBI:59789"/>
        <dbReference type="ChEBI" id="CHEBI:74495"/>
        <dbReference type="ChEBI" id="CHEBI:82748"/>
        <dbReference type="EC" id="2.1.1.207"/>
    </reaction>
</comment>
<reference evidence="9 10" key="1">
    <citation type="submission" date="2020-02" db="EMBL/GenBank/DDBJ databases">
        <authorList>
            <person name="Zheng R.K."/>
            <person name="Sun C.M."/>
        </authorList>
    </citation>
    <scope>NUCLEOTIDE SEQUENCE [LARGE SCALE GENOMIC DNA]</scope>
    <source>
        <strain evidence="10">zrk13</strain>
    </source>
</reference>
<dbReference type="InterPro" id="IPR029026">
    <property type="entry name" value="tRNA_m1G_MTases_N"/>
</dbReference>
<keyword evidence="10" id="KW-1185">Reference proteome</keyword>
<dbReference type="GO" id="GO:0008175">
    <property type="term" value="F:tRNA methyltransferase activity"/>
    <property type="evidence" value="ECO:0007669"/>
    <property type="project" value="UniProtKB-UniRule"/>
</dbReference>
<dbReference type="GO" id="GO:0008757">
    <property type="term" value="F:S-adenosylmethionine-dependent methyltransferase activity"/>
    <property type="evidence" value="ECO:0007669"/>
    <property type="project" value="UniProtKB-UniRule"/>
</dbReference>
<feature type="binding site" evidence="6 7">
    <location>
        <position position="122"/>
    </location>
    <ligand>
        <name>S-adenosyl-L-methionine</name>
        <dbReference type="ChEBI" id="CHEBI:59789"/>
    </ligand>
</feature>
<dbReference type="FunFam" id="3.40.1280.10:FF:000002">
    <property type="entry name" value="Peptidylprolyl isomerase"/>
    <property type="match status" value="1"/>
</dbReference>
<dbReference type="SUPFAM" id="SSF75217">
    <property type="entry name" value="alpha/beta knot"/>
    <property type="match status" value="1"/>
</dbReference>
<feature type="binding site" evidence="6 7">
    <location>
        <position position="101"/>
    </location>
    <ligand>
        <name>S-adenosyl-L-methionine</name>
        <dbReference type="ChEBI" id="CHEBI:59789"/>
    </ligand>
</feature>
<keyword evidence="1 6" id="KW-0963">Cytoplasm</keyword>
<accession>A0A7L7KVA7</accession>
<keyword evidence="3 6" id="KW-0808">Transferase</keyword>
<keyword evidence="2 6" id="KW-0489">Methyltransferase</keyword>
<comment type="subcellular location">
    <subcellularLocation>
        <location evidence="6">Cytoplasm</location>
    </subcellularLocation>
</comment>
<evidence type="ECO:0000256" key="6">
    <source>
        <dbReference type="HAMAP-Rule" id="MF_01885"/>
    </source>
</evidence>